<dbReference type="InterPro" id="IPR036196">
    <property type="entry name" value="Ptyr_pPase_sf"/>
</dbReference>
<dbReference type="AlphaFoldDB" id="A0A3S9VNQ5"/>
<comment type="similarity">
    <text evidence="1">Belongs to the low molecular weight phosphotyrosine protein phosphatase family.</text>
</comment>
<dbReference type="EMBL" id="CP032819">
    <property type="protein sequence ID" value="AZS28155.1"/>
    <property type="molecule type" value="Genomic_DNA"/>
</dbReference>
<keyword evidence="3" id="KW-0904">Protein phosphatase</keyword>
<dbReference type="Proteomes" id="UP000270673">
    <property type="component" value="Chromosome"/>
</dbReference>
<accession>A0A3S9VNQ5</accession>
<feature type="active site" evidence="4">
    <location>
        <position position="18"/>
    </location>
</feature>
<reference evidence="6 7" key="1">
    <citation type="submission" date="2018-10" db="EMBL/GenBank/DDBJ databases">
        <title>Butyricimonas faecalis sp. nov., isolated from human faeces and emended description of the genus Butyricimonas.</title>
        <authorList>
            <person name="Le Roy T."/>
            <person name="Van der Smissen P."/>
            <person name="Paquot A."/>
            <person name="Delzenne N."/>
            <person name="Muccioli G."/>
            <person name="Collet J.-F."/>
            <person name="Cani P.D."/>
        </authorList>
    </citation>
    <scope>NUCLEOTIDE SEQUENCE [LARGE SCALE GENOMIC DNA]</scope>
    <source>
        <strain evidence="6 7">H184</strain>
    </source>
</reference>
<keyword evidence="7" id="KW-1185">Reference proteome</keyword>
<dbReference type="SMART" id="SM00226">
    <property type="entry name" value="LMWPc"/>
    <property type="match status" value="1"/>
</dbReference>
<name>A0A3S9VNQ5_9BACT</name>
<dbReference type="CDD" id="cd16343">
    <property type="entry name" value="LMWPTP"/>
    <property type="match status" value="1"/>
</dbReference>
<dbReference type="InterPro" id="IPR017867">
    <property type="entry name" value="Tyr_phospatase_low_mol_wt"/>
</dbReference>
<feature type="active site" description="Proton donor" evidence="4">
    <location>
        <position position="131"/>
    </location>
</feature>
<evidence type="ECO:0000256" key="2">
    <source>
        <dbReference type="ARBA" id="ARBA00022801"/>
    </source>
</evidence>
<dbReference type="InterPro" id="IPR052995">
    <property type="entry name" value="LMW-PTP"/>
</dbReference>
<protein>
    <submittedName>
        <fullName evidence="6">Low molecular weight phosphotyrosine protein phosphatase</fullName>
    </submittedName>
</protein>
<dbReference type="InterPro" id="IPR023485">
    <property type="entry name" value="Ptyr_pPase"/>
</dbReference>
<evidence type="ECO:0000313" key="7">
    <source>
        <dbReference type="Proteomes" id="UP000270673"/>
    </source>
</evidence>
<gene>
    <name evidence="6" type="ORF">D8S85_00390</name>
</gene>
<dbReference type="PANTHER" id="PTHR47439">
    <property type="entry name" value="LOW MOLECULAR WEIGHT PHOSPHOTYROSINE PROTEIN PHOSPHATASE-RELATED"/>
    <property type="match status" value="1"/>
</dbReference>
<dbReference type="PANTHER" id="PTHR47439:SF1">
    <property type="entry name" value="ACID PHOSPHATASE"/>
    <property type="match status" value="1"/>
</dbReference>
<evidence type="ECO:0000259" key="5">
    <source>
        <dbReference type="SMART" id="SM00226"/>
    </source>
</evidence>
<organism evidence="6 7">
    <name type="scientific">Butyricimonas faecalis</name>
    <dbReference type="NCBI Taxonomy" id="2093856"/>
    <lineage>
        <taxon>Bacteria</taxon>
        <taxon>Pseudomonadati</taxon>
        <taxon>Bacteroidota</taxon>
        <taxon>Bacteroidia</taxon>
        <taxon>Bacteroidales</taxon>
        <taxon>Odoribacteraceae</taxon>
        <taxon>Butyricimonas</taxon>
    </lineage>
</organism>
<evidence type="ECO:0000256" key="3">
    <source>
        <dbReference type="ARBA" id="ARBA00022912"/>
    </source>
</evidence>
<dbReference type="SUPFAM" id="SSF52788">
    <property type="entry name" value="Phosphotyrosine protein phosphatases I"/>
    <property type="match status" value="1"/>
</dbReference>
<dbReference type="FunFam" id="3.40.50.2300:FF:000113">
    <property type="entry name" value="Low molecular weight protein-tyrosine-phosphatase"/>
    <property type="match status" value="1"/>
</dbReference>
<feature type="active site" description="Nucleophile" evidence="4">
    <location>
        <position position="12"/>
    </location>
</feature>
<evidence type="ECO:0000256" key="4">
    <source>
        <dbReference type="PIRSR" id="PIRSR617867-1"/>
    </source>
</evidence>
<proteinExistence type="inferred from homology"/>
<evidence type="ECO:0000313" key="6">
    <source>
        <dbReference type="EMBL" id="AZS28155.1"/>
    </source>
</evidence>
<keyword evidence="2" id="KW-0378">Hydrolase</keyword>
<dbReference type="PRINTS" id="PR00719">
    <property type="entry name" value="LMWPTPASE"/>
</dbReference>
<dbReference type="OrthoDB" id="9784339at2"/>
<evidence type="ECO:0000256" key="1">
    <source>
        <dbReference type="ARBA" id="ARBA00011063"/>
    </source>
</evidence>
<sequence length="165" mass="19091">MINMKKRILFVCLGNICRSPSAEAIMKYYVKERGLEEQYYIDSAGISGYHSGDPADRRMQSHAIRRGYDLTSLSRKFYPDADFSDFDMIIGMDDQNIRDLQRMATSEEERNKIHKMTDFCQRFSYRDSVPDPYYGGDSGFELVLDLLEDAVEGLLIYLNGEDYKG</sequence>
<dbReference type="GO" id="GO:0004725">
    <property type="term" value="F:protein tyrosine phosphatase activity"/>
    <property type="evidence" value="ECO:0007669"/>
    <property type="project" value="InterPro"/>
</dbReference>
<dbReference type="KEGG" id="buy:D8S85_00390"/>
<feature type="domain" description="Phosphotyrosine protein phosphatase I" evidence="5">
    <location>
        <begin position="6"/>
        <end position="157"/>
    </location>
</feature>
<dbReference type="Pfam" id="PF01451">
    <property type="entry name" value="LMWPc"/>
    <property type="match status" value="1"/>
</dbReference>
<dbReference type="Gene3D" id="3.40.50.2300">
    <property type="match status" value="1"/>
</dbReference>